<organism evidence="4 5">
    <name type="scientific">Streptomyces umbrinus</name>
    <dbReference type="NCBI Taxonomy" id="67370"/>
    <lineage>
        <taxon>Bacteria</taxon>
        <taxon>Bacillati</taxon>
        <taxon>Actinomycetota</taxon>
        <taxon>Actinomycetes</taxon>
        <taxon>Kitasatosporales</taxon>
        <taxon>Streptomycetaceae</taxon>
        <taxon>Streptomyces</taxon>
        <taxon>Streptomyces phaeochromogenes group</taxon>
    </lineage>
</organism>
<dbReference type="InterPro" id="IPR051687">
    <property type="entry name" value="Peroxisomal_Beta-Oxidation"/>
</dbReference>
<dbReference type="PRINTS" id="PR00080">
    <property type="entry name" value="SDRFAMILY"/>
</dbReference>
<dbReference type="PANTHER" id="PTHR45024">
    <property type="entry name" value="DEHYDROGENASES, SHORT CHAIN"/>
    <property type="match status" value="1"/>
</dbReference>
<keyword evidence="2" id="KW-0560">Oxidoreductase</keyword>
<evidence type="ECO:0000259" key="3">
    <source>
        <dbReference type="SMART" id="SM00822"/>
    </source>
</evidence>
<protein>
    <submittedName>
        <fullName evidence="4">NAD(P)-dependent dehydrogenase (Short-subunit alcohol dehydrogenase family)</fullName>
    </submittedName>
</protein>
<keyword evidence="5" id="KW-1185">Reference proteome</keyword>
<dbReference type="PRINTS" id="PR00081">
    <property type="entry name" value="GDHRDH"/>
</dbReference>
<dbReference type="Gene3D" id="3.40.50.720">
    <property type="entry name" value="NAD(P)-binding Rossmann-like Domain"/>
    <property type="match status" value="1"/>
</dbReference>
<dbReference type="SUPFAM" id="SSF51735">
    <property type="entry name" value="NAD(P)-binding Rossmann-fold domains"/>
    <property type="match status" value="1"/>
</dbReference>
<dbReference type="InterPro" id="IPR020904">
    <property type="entry name" value="Sc_DH/Rdtase_CS"/>
</dbReference>
<name>A0ABU0SLS8_9ACTN</name>
<dbReference type="InterPro" id="IPR002347">
    <property type="entry name" value="SDR_fam"/>
</dbReference>
<dbReference type="PROSITE" id="PS00061">
    <property type="entry name" value="ADH_SHORT"/>
    <property type="match status" value="1"/>
</dbReference>
<dbReference type="InterPro" id="IPR036291">
    <property type="entry name" value="NAD(P)-bd_dom_sf"/>
</dbReference>
<dbReference type="SMART" id="SM00822">
    <property type="entry name" value="PKS_KR"/>
    <property type="match status" value="1"/>
</dbReference>
<evidence type="ECO:0000313" key="5">
    <source>
        <dbReference type="Proteomes" id="UP001230328"/>
    </source>
</evidence>
<dbReference type="EMBL" id="JAUSZI010000002">
    <property type="protein sequence ID" value="MDQ1024494.1"/>
    <property type="molecule type" value="Genomic_DNA"/>
</dbReference>
<proteinExistence type="inferred from homology"/>
<reference evidence="4 5" key="1">
    <citation type="submission" date="2023-07" db="EMBL/GenBank/DDBJ databases">
        <title>Comparative genomics of wheat-associated soil bacteria to identify genetic determinants of phenazine resistance.</title>
        <authorList>
            <person name="Mouncey N."/>
        </authorList>
    </citation>
    <scope>NUCLEOTIDE SEQUENCE [LARGE SCALE GENOMIC DNA]</scope>
    <source>
        <strain evidence="4 5">V2I4</strain>
    </source>
</reference>
<dbReference type="Proteomes" id="UP001230328">
    <property type="component" value="Unassembled WGS sequence"/>
</dbReference>
<comment type="caution">
    <text evidence="4">The sequence shown here is derived from an EMBL/GenBank/DDBJ whole genome shotgun (WGS) entry which is preliminary data.</text>
</comment>
<sequence length="314" mass="32310">MIRFSKGPVVPSIDLTGKVAVVTGSGRGLGLAYAHALAAAGASVVVNDVDEDVAEQAVKAITEAGGTAVAEVVPVGTTEAADRLVGRAVEEFGRLDILVTNAGILRDKVLWKMTDEDFDAVITTHLKGTFTCARAAAVRMREQGEGGTLILVGSPAGQRGNFGQTNYAAAKAGIAAMARTWSMELGRAGITVNAIVPVAATAMTETIPAFAPYIEAMRGGEPLPEFLRKGEGFGTPEDCAVLVPFLASEAARGVTGQAIGIGGDKVTLWSHPQEIKAAYADGGWTPDSLADVWPASLGAEPQSVGIPAPKFPEA</sequence>
<evidence type="ECO:0000256" key="2">
    <source>
        <dbReference type="ARBA" id="ARBA00023002"/>
    </source>
</evidence>
<accession>A0ABU0SLS8</accession>
<evidence type="ECO:0000313" key="4">
    <source>
        <dbReference type="EMBL" id="MDQ1024494.1"/>
    </source>
</evidence>
<dbReference type="Pfam" id="PF13561">
    <property type="entry name" value="adh_short_C2"/>
    <property type="match status" value="1"/>
</dbReference>
<dbReference type="PANTHER" id="PTHR45024:SF2">
    <property type="entry name" value="SCP2 DOMAIN-CONTAINING PROTEIN"/>
    <property type="match status" value="1"/>
</dbReference>
<dbReference type="InterPro" id="IPR057326">
    <property type="entry name" value="KR_dom"/>
</dbReference>
<comment type="similarity">
    <text evidence="1">Belongs to the short-chain dehydrogenases/reductases (SDR) family.</text>
</comment>
<evidence type="ECO:0000256" key="1">
    <source>
        <dbReference type="ARBA" id="ARBA00006484"/>
    </source>
</evidence>
<feature type="domain" description="Ketoreductase" evidence="3">
    <location>
        <begin position="18"/>
        <end position="201"/>
    </location>
</feature>
<gene>
    <name evidence="4" type="ORF">QF035_002076</name>
</gene>